<proteinExistence type="predicted"/>
<evidence type="ECO:0000256" key="1">
    <source>
        <dbReference type="SAM" id="Phobius"/>
    </source>
</evidence>
<sequence length="468" mass="52711">MNKENLIAFIKERKYLVIAAVILLVIAVTLTLFAKSKKSLVSQKAICDSSTCANGCCVKGMCLSKDYSYAGYTCSGQLDGQSSWMSPEGTSVVTLPSDVMDQFEEDVLPTLEAQQATGTPTEDTTTGQLTNLQIAEKVTSCLNNMRDERGIYLFSRVCANDSKQCEDNSANNTGVAPIWALVKYYEKTKDNKTLETIKNDLDRYNSQIPDIQTDYWNCQFASEAVKSDLLPDDMKEKFRNICLAKSWYMPSLTDLAGKTQISSDTDQPKMINFLLRDETKDILAKLVVEEEIDLISFYVSDFSARYLLTKDKADWEKAKFFFDQAMALWVKNSSTIRLRDACILGEAGADMYKVASEIQSGDFDSYLKFAVSVYGRKGINSMVGSFDFRDKVYCGYLSQSLYDLTKKQEYLKARDEILNSLLESNFDATGYKDELINDGCFNRETITGKISKPTRENSIISYLFSQKL</sequence>
<evidence type="ECO:0000313" key="2">
    <source>
        <dbReference type="EMBL" id="OGG00246.1"/>
    </source>
</evidence>
<name>A0A1F5YJA1_9BACT</name>
<keyword evidence="1" id="KW-0472">Membrane</keyword>
<keyword evidence="1" id="KW-0812">Transmembrane</keyword>
<protein>
    <submittedName>
        <fullName evidence="2">Uncharacterized protein</fullName>
    </submittedName>
</protein>
<dbReference type="AlphaFoldDB" id="A0A1F5YJA1"/>
<feature type="transmembrane region" description="Helical" evidence="1">
    <location>
        <begin position="15"/>
        <end position="34"/>
    </location>
</feature>
<dbReference type="EMBL" id="MFIY01000018">
    <property type="protein sequence ID" value="OGG00246.1"/>
    <property type="molecule type" value="Genomic_DNA"/>
</dbReference>
<reference evidence="2 3" key="1">
    <citation type="journal article" date="2016" name="Nat. Commun.">
        <title>Thousands of microbial genomes shed light on interconnected biogeochemical processes in an aquifer system.</title>
        <authorList>
            <person name="Anantharaman K."/>
            <person name="Brown C.T."/>
            <person name="Hug L.A."/>
            <person name="Sharon I."/>
            <person name="Castelle C.J."/>
            <person name="Probst A.J."/>
            <person name="Thomas B.C."/>
            <person name="Singh A."/>
            <person name="Wilkins M.J."/>
            <person name="Karaoz U."/>
            <person name="Brodie E.L."/>
            <person name="Williams K.H."/>
            <person name="Hubbard S.S."/>
            <person name="Banfield J.F."/>
        </authorList>
    </citation>
    <scope>NUCLEOTIDE SEQUENCE [LARGE SCALE GENOMIC DNA]</scope>
</reference>
<accession>A0A1F5YJA1</accession>
<gene>
    <name evidence="2" type="ORF">A2Y99_03540</name>
</gene>
<keyword evidence="1" id="KW-1133">Transmembrane helix</keyword>
<comment type="caution">
    <text evidence="2">The sequence shown here is derived from an EMBL/GenBank/DDBJ whole genome shotgun (WGS) entry which is preliminary data.</text>
</comment>
<dbReference type="Proteomes" id="UP000178230">
    <property type="component" value="Unassembled WGS sequence"/>
</dbReference>
<organism evidence="2 3">
    <name type="scientific">Candidatus Gottesmanbacteria bacterium RBG_13_37_7</name>
    <dbReference type="NCBI Taxonomy" id="1798369"/>
    <lineage>
        <taxon>Bacteria</taxon>
        <taxon>Candidatus Gottesmaniibacteriota</taxon>
    </lineage>
</organism>
<evidence type="ECO:0000313" key="3">
    <source>
        <dbReference type="Proteomes" id="UP000178230"/>
    </source>
</evidence>